<keyword evidence="1" id="KW-0472">Membrane</keyword>
<dbReference type="Pfam" id="PF12704">
    <property type="entry name" value="MacB_PCD"/>
    <property type="match status" value="1"/>
</dbReference>
<sequence length="237" mass="25985">MSWLPFELGLALRYLRPKRTSVSFITLISVVGVMLGVAVLIVVISVMTGFHQQLQAKLFGFHSDLVVAKMGGHLDDYPVLMEKVREHKRVLGVSPIIAQKVLVEPDEKRGRVPMDGLVLWGVDPETIGEVNILPDSVGLGQFELGETDGAEYLYQLIVGTNLCGPDSFGVRVGENLNIYTPGELQRMKQAAQNDDGGGVGILSEPYPVSGVYDVGFYEFNNQIVCSLEAAQELFKME</sequence>
<evidence type="ECO:0000259" key="2">
    <source>
        <dbReference type="Pfam" id="PF12704"/>
    </source>
</evidence>
<keyword evidence="1" id="KW-0812">Transmembrane</keyword>
<proteinExistence type="predicted"/>
<gene>
    <name evidence="3" type="ORF">METZ01_LOCUS464528</name>
</gene>
<dbReference type="EMBL" id="UINC01195214">
    <property type="protein sequence ID" value="SVE11674.1"/>
    <property type="molecule type" value="Genomic_DNA"/>
</dbReference>
<evidence type="ECO:0000313" key="3">
    <source>
        <dbReference type="EMBL" id="SVE11674.1"/>
    </source>
</evidence>
<dbReference type="PANTHER" id="PTHR30489">
    <property type="entry name" value="LIPOPROTEIN-RELEASING SYSTEM TRANSMEMBRANE PROTEIN LOLE"/>
    <property type="match status" value="1"/>
</dbReference>
<dbReference type="GO" id="GO:0044874">
    <property type="term" value="P:lipoprotein localization to outer membrane"/>
    <property type="evidence" value="ECO:0007669"/>
    <property type="project" value="TreeGrafter"/>
</dbReference>
<accession>A0A383AVH7</accession>
<name>A0A383AVH7_9ZZZZ</name>
<dbReference type="GO" id="GO:0098797">
    <property type="term" value="C:plasma membrane protein complex"/>
    <property type="evidence" value="ECO:0007669"/>
    <property type="project" value="TreeGrafter"/>
</dbReference>
<dbReference type="InterPro" id="IPR051447">
    <property type="entry name" value="Lipoprotein-release_system"/>
</dbReference>
<reference evidence="3" key="1">
    <citation type="submission" date="2018-05" db="EMBL/GenBank/DDBJ databases">
        <authorList>
            <person name="Lanie J.A."/>
            <person name="Ng W.-L."/>
            <person name="Kazmierczak K.M."/>
            <person name="Andrzejewski T.M."/>
            <person name="Davidsen T.M."/>
            <person name="Wayne K.J."/>
            <person name="Tettelin H."/>
            <person name="Glass J.I."/>
            <person name="Rusch D."/>
            <person name="Podicherti R."/>
            <person name="Tsui H.-C.T."/>
            <person name="Winkler M.E."/>
        </authorList>
    </citation>
    <scope>NUCLEOTIDE SEQUENCE</scope>
</reference>
<organism evidence="3">
    <name type="scientific">marine metagenome</name>
    <dbReference type="NCBI Taxonomy" id="408172"/>
    <lineage>
        <taxon>unclassified sequences</taxon>
        <taxon>metagenomes</taxon>
        <taxon>ecological metagenomes</taxon>
    </lineage>
</organism>
<feature type="non-terminal residue" evidence="3">
    <location>
        <position position="237"/>
    </location>
</feature>
<feature type="transmembrane region" description="Helical" evidence="1">
    <location>
        <begin position="20"/>
        <end position="47"/>
    </location>
</feature>
<keyword evidence="1" id="KW-1133">Transmembrane helix</keyword>
<evidence type="ECO:0000256" key="1">
    <source>
        <dbReference type="SAM" id="Phobius"/>
    </source>
</evidence>
<dbReference type="InterPro" id="IPR025857">
    <property type="entry name" value="MacB_PCD"/>
</dbReference>
<dbReference type="AlphaFoldDB" id="A0A383AVH7"/>
<dbReference type="PANTHER" id="PTHR30489:SF0">
    <property type="entry name" value="LIPOPROTEIN-RELEASING SYSTEM TRANSMEMBRANE PROTEIN LOLE"/>
    <property type="match status" value="1"/>
</dbReference>
<protein>
    <recommendedName>
        <fullName evidence="2">MacB-like periplasmic core domain-containing protein</fullName>
    </recommendedName>
</protein>
<feature type="domain" description="MacB-like periplasmic core" evidence="2">
    <location>
        <begin position="26"/>
        <end position="232"/>
    </location>
</feature>